<comment type="caution">
    <text evidence="1">The sequence shown here is derived from an EMBL/GenBank/DDBJ whole genome shotgun (WGS) entry which is preliminary data.</text>
</comment>
<keyword evidence="2" id="KW-1185">Reference proteome</keyword>
<feature type="non-terminal residue" evidence="1">
    <location>
        <position position="203"/>
    </location>
</feature>
<accession>A0A433TT87</accession>
<protein>
    <submittedName>
        <fullName evidence="1">Uncharacterized protein</fullName>
    </submittedName>
</protein>
<sequence>TQSSVVFWRNETLLVDAAGDPFLRLGRRDVLRLVLTGLDVPKRDAGVEHVEQRDFCAARTDLDGEARGELQGDEVAQLGEVGVALRHEVDDGDDLLLQRQREALAQPQARLELLDLGRLLLGPANVLVFEVHNVAEIFLWSDIARVVGSHSVGRIRDGLLSGAEERLQGRFAARLLGLELVLPCQVLRACFCHQLHVVCGEDL</sequence>
<feature type="non-terminal residue" evidence="1">
    <location>
        <position position="1"/>
    </location>
</feature>
<gene>
    <name evidence="1" type="ORF">EGW08_007424</name>
</gene>
<name>A0A433TT87_ELYCH</name>
<dbReference type="EMBL" id="RQTK01000192">
    <property type="protein sequence ID" value="RUS84809.1"/>
    <property type="molecule type" value="Genomic_DNA"/>
</dbReference>
<organism evidence="1 2">
    <name type="scientific">Elysia chlorotica</name>
    <name type="common">Eastern emerald elysia</name>
    <name type="synonym">Sea slug</name>
    <dbReference type="NCBI Taxonomy" id="188477"/>
    <lineage>
        <taxon>Eukaryota</taxon>
        <taxon>Metazoa</taxon>
        <taxon>Spiralia</taxon>
        <taxon>Lophotrochozoa</taxon>
        <taxon>Mollusca</taxon>
        <taxon>Gastropoda</taxon>
        <taxon>Heterobranchia</taxon>
        <taxon>Euthyneura</taxon>
        <taxon>Panpulmonata</taxon>
        <taxon>Sacoglossa</taxon>
        <taxon>Placobranchoidea</taxon>
        <taxon>Plakobranchidae</taxon>
        <taxon>Elysia</taxon>
    </lineage>
</organism>
<evidence type="ECO:0000313" key="1">
    <source>
        <dbReference type="EMBL" id="RUS84809.1"/>
    </source>
</evidence>
<dbReference type="Proteomes" id="UP000271974">
    <property type="component" value="Unassembled WGS sequence"/>
</dbReference>
<proteinExistence type="predicted"/>
<evidence type="ECO:0000313" key="2">
    <source>
        <dbReference type="Proteomes" id="UP000271974"/>
    </source>
</evidence>
<reference evidence="1 2" key="1">
    <citation type="submission" date="2019-01" db="EMBL/GenBank/DDBJ databases">
        <title>A draft genome assembly of the solar-powered sea slug Elysia chlorotica.</title>
        <authorList>
            <person name="Cai H."/>
            <person name="Li Q."/>
            <person name="Fang X."/>
            <person name="Li J."/>
            <person name="Curtis N.E."/>
            <person name="Altenburger A."/>
            <person name="Shibata T."/>
            <person name="Feng M."/>
            <person name="Maeda T."/>
            <person name="Schwartz J.A."/>
            <person name="Shigenobu S."/>
            <person name="Lundholm N."/>
            <person name="Nishiyama T."/>
            <person name="Yang H."/>
            <person name="Hasebe M."/>
            <person name="Li S."/>
            <person name="Pierce S.K."/>
            <person name="Wang J."/>
        </authorList>
    </citation>
    <scope>NUCLEOTIDE SEQUENCE [LARGE SCALE GENOMIC DNA]</scope>
    <source>
        <strain evidence="1">EC2010</strain>
        <tissue evidence="1">Whole organism of an adult</tissue>
    </source>
</reference>
<dbReference type="AlphaFoldDB" id="A0A433TT87"/>